<sequence>MELRPEQLAELASDKALAPVYLVAGPERLRVLEAADGVRAAARHQGISEREVYEADARDFSWDQLAAGFNAPSLFSPRRLVELRLPSGKPGKDGSEILRQFCEQPAADVVLLITADDWSRAHQQGKWFEAVNRLGVVAVAWAIKPHELPEWIERRLRRHGLRAEREAVMLLAERVEGNLLAAAQEIDKLALLADGRTLDLATMQQLVAESARYDVFRLLEASLSGQPDAVLRMLAGLRAEGEQVAGLLPMVIRELLAAAAFSRISADGGNLTAEFKARGVWEARQAPYRRALDRHPDPRRWERLLAEASRVDRMAKGRLDGDPWLALERLLLAVCAAPAVRLLARSSPLA</sequence>
<protein>
    <recommendedName>
        <fullName evidence="2 9">DNA polymerase III subunit delta</fullName>
        <ecNumber evidence="1 9">2.7.7.7</ecNumber>
    </recommendedName>
</protein>
<proteinExistence type="inferred from homology"/>
<evidence type="ECO:0000256" key="2">
    <source>
        <dbReference type="ARBA" id="ARBA00017703"/>
    </source>
</evidence>
<keyword evidence="5" id="KW-0235">DNA replication</keyword>
<dbReference type="Gene3D" id="1.10.8.60">
    <property type="match status" value="1"/>
</dbReference>
<dbReference type="InterPro" id="IPR027417">
    <property type="entry name" value="P-loop_NTPase"/>
</dbReference>
<organism evidence="11 12">
    <name type="scientific">Stenotrophomonas koreensis</name>
    <dbReference type="NCBI Taxonomy" id="266128"/>
    <lineage>
        <taxon>Bacteria</taxon>
        <taxon>Pseudomonadati</taxon>
        <taxon>Pseudomonadota</taxon>
        <taxon>Gammaproteobacteria</taxon>
        <taxon>Lysobacterales</taxon>
        <taxon>Lysobacteraceae</taxon>
        <taxon>Stenotrophomonas</taxon>
    </lineage>
</organism>
<keyword evidence="3" id="KW-0808">Transferase</keyword>
<dbReference type="Proteomes" id="UP000051254">
    <property type="component" value="Unassembled WGS sequence"/>
</dbReference>
<dbReference type="PATRIC" id="fig|266128.3.peg.2324"/>
<dbReference type="InterPro" id="IPR008921">
    <property type="entry name" value="DNA_pol3_clamp-load_cplx_C"/>
</dbReference>
<dbReference type="GO" id="GO:0003887">
    <property type="term" value="F:DNA-directed DNA polymerase activity"/>
    <property type="evidence" value="ECO:0007669"/>
    <property type="project" value="UniProtKB-UniRule"/>
</dbReference>
<dbReference type="SUPFAM" id="SSF48019">
    <property type="entry name" value="post-AAA+ oligomerization domain-like"/>
    <property type="match status" value="1"/>
</dbReference>
<evidence type="ECO:0000256" key="1">
    <source>
        <dbReference type="ARBA" id="ARBA00012417"/>
    </source>
</evidence>
<comment type="similarity">
    <text evidence="7">Belongs to the DNA polymerase HolA subunit family.</text>
</comment>
<dbReference type="GO" id="GO:0009360">
    <property type="term" value="C:DNA polymerase III complex"/>
    <property type="evidence" value="ECO:0007669"/>
    <property type="project" value="UniProtKB-UniRule"/>
</dbReference>
<dbReference type="Gene3D" id="3.40.50.300">
    <property type="entry name" value="P-loop containing nucleotide triphosphate hydrolases"/>
    <property type="match status" value="1"/>
</dbReference>
<dbReference type="OrthoDB" id="9770982at2"/>
<dbReference type="InterPro" id="IPR005790">
    <property type="entry name" value="DNA_polIII_delta"/>
</dbReference>
<keyword evidence="4" id="KW-0548">Nucleotidyltransferase</keyword>
<evidence type="ECO:0000256" key="6">
    <source>
        <dbReference type="ARBA" id="ARBA00022932"/>
    </source>
</evidence>
<evidence type="ECO:0000256" key="9">
    <source>
        <dbReference type="NCBIfam" id="TIGR01128"/>
    </source>
</evidence>
<dbReference type="EC" id="2.7.7.7" evidence="1 9"/>
<dbReference type="STRING" id="266128.ABB25_03300"/>
<feature type="domain" description="DNA polymerase III delta N-terminal" evidence="10">
    <location>
        <begin position="21"/>
        <end position="132"/>
    </location>
</feature>
<dbReference type="InterPro" id="IPR010372">
    <property type="entry name" value="DNA_pol3_delta_N"/>
</dbReference>
<evidence type="ECO:0000259" key="10">
    <source>
        <dbReference type="Pfam" id="PF06144"/>
    </source>
</evidence>
<comment type="caution">
    <text evidence="11">The sequence shown here is derived from an EMBL/GenBank/DDBJ whole genome shotgun (WGS) entry which is preliminary data.</text>
</comment>
<dbReference type="SUPFAM" id="SSF52540">
    <property type="entry name" value="P-loop containing nucleoside triphosphate hydrolases"/>
    <property type="match status" value="1"/>
</dbReference>
<keyword evidence="6" id="KW-0239">DNA-directed DNA polymerase</keyword>
<evidence type="ECO:0000256" key="3">
    <source>
        <dbReference type="ARBA" id="ARBA00022679"/>
    </source>
</evidence>
<name>A0A0R0BR32_9GAMM</name>
<dbReference type="GO" id="GO:0006261">
    <property type="term" value="P:DNA-templated DNA replication"/>
    <property type="evidence" value="ECO:0007669"/>
    <property type="project" value="TreeGrafter"/>
</dbReference>
<accession>A0A0R0BR32</accession>
<dbReference type="RefSeq" id="WP_057663663.1">
    <property type="nucleotide sequence ID" value="NZ_LDJH01000006.1"/>
</dbReference>
<gene>
    <name evidence="11" type="ORF">ABB25_03300</name>
</gene>
<evidence type="ECO:0000256" key="4">
    <source>
        <dbReference type="ARBA" id="ARBA00022695"/>
    </source>
</evidence>
<dbReference type="PANTHER" id="PTHR34388">
    <property type="entry name" value="DNA POLYMERASE III SUBUNIT DELTA"/>
    <property type="match status" value="1"/>
</dbReference>
<evidence type="ECO:0000256" key="7">
    <source>
        <dbReference type="ARBA" id="ARBA00034754"/>
    </source>
</evidence>
<reference evidence="11 12" key="1">
    <citation type="submission" date="2015-05" db="EMBL/GenBank/DDBJ databases">
        <title>Genome sequencing and analysis of members of genus Stenotrophomonas.</title>
        <authorList>
            <person name="Patil P.P."/>
            <person name="Midha S."/>
            <person name="Patil P.B."/>
        </authorList>
    </citation>
    <scope>NUCLEOTIDE SEQUENCE [LARGE SCALE GENOMIC DNA]</scope>
    <source>
        <strain evidence="11 12">DSM 17805</strain>
    </source>
</reference>
<evidence type="ECO:0000313" key="11">
    <source>
        <dbReference type="EMBL" id="KRG59589.1"/>
    </source>
</evidence>
<evidence type="ECO:0000313" key="12">
    <source>
        <dbReference type="Proteomes" id="UP000051254"/>
    </source>
</evidence>
<dbReference type="Gene3D" id="1.20.272.10">
    <property type="match status" value="1"/>
</dbReference>
<dbReference type="EMBL" id="LDJH01000006">
    <property type="protein sequence ID" value="KRG59589.1"/>
    <property type="molecule type" value="Genomic_DNA"/>
</dbReference>
<comment type="catalytic activity">
    <reaction evidence="8">
        <text>DNA(n) + a 2'-deoxyribonucleoside 5'-triphosphate = DNA(n+1) + diphosphate</text>
        <dbReference type="Rhea" id="RHEA:22508"/>
        <dbReference type="Rhea" id="RHEA-COMP:17339"/>
        <dbReference type="Rhea" id="RHEA-COMP:17340"/>
        <dbReference type="ChEBI" id="CHEBI:33019"/>
        <dbReference type="ChEBI" id="CHEBI:61560"/>
        <dbReference type="ChEBI" id="CHEBI:173112"/>
        <dbReference type="EC" id="2.7.7.7"/>
    </reaction>
</comment>
<evidence type="ECO:0000256" key="8">
    <source>
        <dbReference type="ARBA" id="ARBA00049244"/>
    </source>
</evidence>
<dbReference type="Pfam" id="PF06144">
    <property type="entry name" value="DNA_pol3_delta"/>
    <property type="match status" value="1"/>
</dbReference>
<keyword evidence="12" id="KW-1185">Reference proteome</keyword>
<dbReference type="GO" id="GO:0003677">
    <property type="term" value="F:DNA binding"/>
    <property type="evidence" value="ECO:0007669"/>
    <property type="project" value="InterPro"/>
</dbReference>
<dbReference type="NCBIfam" id="TIGR01128">
    <property type="entry name" value="holA"/>
    <property type="match status" value="1"/>
</dbReference>
<dbReference type="PANTHER" id="PTHR34388:SF1">
    <property type="entry name" value="DNA POLYMERASE III SUBUNIT DELTA"/>
    <property type="match status" value="1"/>
</dbReference>
<evidence type="ECO:0000256" key="5">
    <source>
        <dbReference type="ARBA" id="ARBA00022705"/>
    </source>
</evidence>
<dbReference type="CDD" id="cd18138">
    <property type="entry name" value="HLD_clamp_pol_III_delta"/>
    <property type="match status" value="1"/>
</dbReference>
<dbReference type="AlphaFoldDB" id="A0A0R0BR32"/>